<dbReference type="NCBIfam" id="TIGR00370">
    <property type="entry name" value="5-oxoprolinase subunit PxpB"/>
    <property type="match status" value="1"/>
</dbReference>
<sequence length="232" mass="25847">MNYTIYPLGDSALIVDFHIADEERLLNILTSLTQSLPSFMHESFIEAVPSYNTVTVHYDPLKIKSHFPYQLMKAALIELIDGLKVKESRKNREIVTIPVLYGNGYGPDLPFVAQHNDISVEEVIKIHTERLYTVAFLGFSPGFPFLRGMSSSITAPRRQSPRIKIEEGSVGIAGSQTGVYPVSSPGGWQIIGRTPLKLFNPGDPDNPALLSQGDLLKFTSISKEEFHRLEES</sequence>
<dbReference type="InterPro" id="IPR010016">
    <property type="entry name" value="PxpB"/>
</dbReference>
<dbReference type="PANTHER" id="PTHR34698:SF2">
    <property type="entry name" value="5-OXOPROLINASE SUBUNIT B"/>
    <property type="match status" value="1"/>
</dbReference>
<reference evidence="5 6" key="1">
    <citation type="submission" date="2019-08" db="EMBL/GenBank/DDBJ databases">
        <title>Bacillus genomes from the desert of Cuatro Cienegas, Coahuila.</title>
        <authorList>
            <person name="Olmedo-Alvarez G."/>
        </authorList>
    </citation>
    <scope>NUCLEOTIDE SEQUENCE [LARGE SCALE GENOMIC DNA]</scope>
    <source>
        <strain evidence="5 6">CH40_1T</strain>
    </source>
</reference>
<proteinExistence type="predicted"/>
<evidence type="ECO:0000256" key="1">
    <source>
        <dbReference type="ARBA" id="ARBA00022741"/>
    </source>
</evidence>
<evidence type="ECO:0000256" key="2">
    <source>
        <dbReference type="ARBA" id="ARBA00022801"/>
    </source>
</evidence>
<keyword evidence="3" id="KW-0067">ATP-binding</keyword>
<dbReference type="RefSeq" id="WP_148947918.1">
    <property type="nucleotide sequence ID" value="NZ_JBNIKK010000006.1"/>
</dbReference>
<dbReference type="AlphaFoldDB" id="A0A5D4K9X2"/>
<dbReference type="Proteomes" id="UP000323317">
    <property type="component" value="Unassembled WGS sequence"/>
</dbReference>
<comment type="caution">
    <text evidence="5">The sequence shown here is derived from an EMBL/GenBank/DDBJ whole genome shotgun (WGS) entry which is preliminary data.</text>
</comment>
<dbReference type="GO" id="GO:0017168">
    <property type="term" value="F:5-oxoprolinase (ATP-hydrolyzing) activity"/>
    <property type="evidence" value="ECO:0007669"/>
    <property type="project" value="UniProtKB-EC"/>
</dbReference>
<dbReference type="Gene3D" id="2.40.100.10">
    <property type="entry name" value="Cyclophilin-like"/>
    <property type="match status" value="1"/>
</dbReference>
<dbReference type="InterPro" id="IPR029000">
    <property type="entry name" value="Cyclophilin-like_dom_sf"/>
</dbReference>
<keyword evidence="2 5" id="KW-0378">Hydrolase</keyword>
<dbReference type="EMBL" id="VTEH01000014">
    <property type="protein sequence ID" value="TYR74088.1"/>
    <property type="molecule type" value="Genomic_DNA"/>
</dbReference>
<evidence type="ECO:0000259" key="4">
    <source>
        <dbReference type="SMART" id="SM00796"/>
    </source>
</evidence>
<dbReference type="EC" id="3.5.2.9" evidence="5"/>
<feature type="domain" description="Carboxyltransferase" evidence="4">
    <location>
        <begin position="3"/>
        <end position="210"/>
    </location>
</feature>
<dbReference type="PANTHER" id="PTHR34698">
    <property type="entry name" value="5-OXOPROLINASE SUBUNIT B"/>
    <property type="match status" value="1"/>
</dbReference>
<dbReference type="SMART" id="SM00796">
    <property type="entry name" value="AHS1"/>
    <property type="match status" value="1"/>
</dbReference>
<protein>
    <submittedName>
        <fullName evidence="5">5-oxoprolinase subunit PxpB</fullName>
        <ecNumber evidence="5">3.5.2.9</ecNumber>
    </submittedName>
</protein>
<dbReference type="Pfam" id="PF02682">
    <property type="entry name" value="CT_C_D"/>
    <property type="match status" value="1"/>
</dbReference>
<dbReference type="SUPFAM" id="SSF50891">
    <property type="entry name" value="Cyclophilin-like"/>
    <property type="match status" value="1"/>
</dbReference>
<evidence type="ECO:0000313" key="5">
    <source>
        <dbReference type="EMBL" id="TYR74088.1"/>
    </source>
</evidence>
<keyword evidence="1" id="KW-0547">Nucleotide-binding</keyword>
<organism evidence="5 6">
    <name type="scientific">Rossellomorea vietnamensis</name>
    <dbReference type="NCBI Taxonomy" id="218284"/>
    <lineage>
        <taxon>Bacteria</taxon>
        <taxon>Bacillati</taxon>
        <taxon>Bacillota</taxon>
        <taxon>Bacilli</taxon>
        <taxon>Bacillales</taxon>
        <taxon>Bacillaceae</taxon>
        <taxon>Rossellomorea</taxon>
    </lineage>
</organism>
<evidence type="ECO:0000256" key="3">
    <source>
        <dbReference type="ARBA" id="ARBA00022840"/>
    </source>
</evidence>
<dbReference type="Gene3D" id="3.30.1360.40">
    <property type="match status" value="1"/>
</dbReference>
<dbReference type="GO" id="GO:0005524">
    <property type="term" value="F:ATP binding"/>
    <property type="evidence" value="ECO:0007669"/>
    <property type="project" value="UniProtKB-KW"/>
</dbReference>
<gene>
    <name evidence="5" type="primary">pxpB</name>
    <name evidence="5" type="ORF">FZC79_16690</name>
</gene>
<name>A0A5D4K9X2_9BACI</name>
<accession>A0A5D4K9X2</accession>
<evidence type="ECO:0000313" key="6">
    <source>
        <dbReference type="Proteomes" id="UP000323317"/>
    </source>
</evidence>
<dbReference type="SUPFAM" id="SSF160467">
    <property type="entry name" value="PH0987 N-terminal domain-like"/>
    <property type="match status" value="1"/>
</dbReference>
<dbReference type="InterPro" id="IPR003833">
    <property type="entry name" value="CT_C_D"/>
</dbReference>